<feature type="domain" description="FCP1 homology" evidence="5">
    <location>
        <begin position="277"/>
        <end position="445"/>
    </location>
</feature>
<dbReference type="GO" id="GO:0004722">
    <property type="term" value="F:protein serine/threonine phosphatase activity"/>
    <property type="evidence" value="ECO:0007669"/>
    <property type="project" value="TreeGrafter"/>
</dbReference>
<dbReference type="InterPro" id="IPR011943">
    <property type="entry name" value="HAD-SF_hydro_IIID"/>
</dbReference>
<feature type="compositionally biased region" description="Basic and acidic residues" evidence="4">
    <location>
        <begin position="40"/>
        <end position="51"/>
    </location>
</feature>
<dbReference type="PANTHER" id="PTHR48493">
    <property type="entry name" value="UBIQUITIN-LIKE DOMAIN-CONTAINING CTD PHOSPHATASE 1"/>
    <property type="match status" value="1"/>
</dbReference>
<evidence type="ECO:0000256" key="2">
    <source>
        <dbReference type="ARBA" id="ARBA00022801"/>
    </source>
</evidence>
<accession>A0A1B9G0Q8</accession>
<comment type="subcellular location">
    <subcellularLocation>
        <location evidence="1">Nucleus</location>
    </subcellularLocation>
</comment>
<evidence type="ECO:0000256" key="3">
    <source>
        <dbReference type="ARBA" id="ARBA00023242"/>
    </source>
</evidence>
<dbReference type="STRING" id="1296100.A0A1B9G0Q8"/>
<gene>
    <name evidence="6" type="ORF">I302_06057</name>
    <name evidence="7" type="ORF">I302_106681</name>
</gene>
<evidence type="ECO:0000313" key="8">
    <source>
        <dbReference type="Proteomes" id="UP000092730"/>
    </source>
</evidence>
<feature type="region of interest" description="Disordered" evidence="4">
    <location>
        <begin position="1"/>
        <end position="127"/>
    </location>
</feature>
<feature type="compositionally biased region" description="Acidic residues" evidence="4">
    <location>
        <begin position="109"/>
        <end position="120"/>
    </location>
</feature>
<dbReference type="NCBIfam" id="TIGR02245">
    <property type="entry name" value="HAD_IIID1"/>
    <property type="match status" value="1"/>
</dbReference>
<reference evidence="6" key="3">
    <citation type="submission" date="2014-01" db="EMBL/GenBank/DDBJ databases">
        <title>Evolution of pathogenesis and genome organization in the Tremellales.</title>
        <authorList>
            <person name="Cuomo C."/>
            <person name="Litvintseva A."/>
            <person name="Heitman J."/>
            <person name="Chen Y."/>
            <person name="Sun S."/>
            <person name="Springer D."/>
            <person name="Dromer F."/>
            <person name="Young S."/>
            <person name="Zeng Q."/>
            <person name="Chapman S."/>
            <person name="Gujja S."/>
            <person name="Saif S."/>
            <person name="Birren B."/>
        </authorList>
    </citation>
    <scope>NUCLEOTIDE SEQUENCE</scope>
    <source>
        <strain evidence="6">CBS 10118</strain>
    </source>
</reference>
<dbReference type="SUPFAM" id="SSF54236">
    <property type="entry name" value="Ubiquitin-like"/>
    <property type="match status" value="1"/>
</dbReference>
<keyword evidence="8" id="KW-1185">Reference proteome</keyword>
<name>A0A1B9G0Q8_9TREE</name>
<dbReference type="SMART" id="SM00577">
    <property type="entry name" value="CPDc"/>
    <property type="match status" value="1"/>
</dbReference>
<dbReference type="GO" id="GO:0090364">
    <property type="term" value="P:regulation of proteasome assembly"/>
    <property type="evidence" value="ECO:0007669"/>
    <property type="project" value="InterPro"/>
</dbReference>
<dbReference type="PROSITE" id="PS50969">
    <property type="entry name" value="FCP1"/>
    <property type="match status" value="1"/>
</dbReference>
<evidence type="ECO:0000259" key="5">
    <source>
        <dbReference type="PROSITE" id="PS50969"/>
    </source>
</evidence>
<dbReference type="RefSeq" id="XP_019045666.1">
    <property type="nucleotide sequence ID" value="XM_019192669.1"/>
</dbReference>
<dbReference type="InterPro" id="IPR051658">
    <property type="entry name" value="UBLCP1"/>
</dbReference>
<dbReference type="OrthoDB" id="1711508at2759"/>
<dbReference type="GO" id="GO:0005634">
    <property type="term" value="C:nucleus"/>
    <property type="evidence" value="ECO:0007669"/>
    <property type="project" value="UniProtKB-SubCell"/>
</dbReference>
<proteinExistence type="predicted"/>
<dbReference type="PANTHER" id="PTHR48493:SF1">
    <property type="entry name" value="UBIQUITIN-LIKE DOMAIN-CONTAINING CTD PHOSPHATASE 1"/>
    <property type="match status" value="1"/>
</dbReference>
<feature type="compositionally biased region" description="Basic and acidic residues" evidence="4">
    <location>
        <begin position="72"/>
        <end position="86"/>
    </location>
</feature>
<dbReference type="InterPro" id="IPR004274">
    <property type="entry name" value="FCP1_dom"/>
</dbReference>
<evidence type="ECO:0000313" key="6">
    <source>
        <dbReference type="EMBL" id="OCF24596.1"/>
    </source>
</evidence>
<protein>
    <submittedName>
        <fullName evidence="6">HAD hydrolase, family IIID</fullName>
    </submittedName>
</protein>
<reference evidence="7" key="2">
    <citation type="submission" date="2013-07" db="EMBL/GenBank/DDBJ databases">
        <authorList>
            <consortium name="The Broad Institute Genome Sequencing Platform"/>
            <person name="Cuomo C."/>
            <person name="Litvintseva A."/>
            <person name="Chen Y."/>
            <person name="Heitman J."/>
            <person name="Sun S."/>
            <person name="Springer D."/>
            <person name="Dromer F."/>
            <person name="Young S.K."/>
            <person name="Zeng Q."/>
            <person name="Gargeya S."/>
            <person name="Fitzgerald M."/>
            <person name="Abouelleil A."/>
            <person name="Alvarado L."/>
            <person name="Berlin A.M."/>
            <person name="Chapman S.B."/>
            <person name="Dewar J."/>
            <person name="Goldberg J."/>
            <person name="Griggs A."/>
            <person name="Gujja S."/>
            <person name="Hansen M."/>
            <person name="Howarth C."/>
            <person name="Imamovic A."/>
            <person name="Larimer J."/>
            <person name="McCowan C."/>
            <person name="Murphy C."/>
            <person name="Pearson M."/>
            <person name="Priest M."/>
            <person name="Roberts A."/>
            <person name="Saif S."/>
            <person name="Shea T."/>
            <person name="Sykes S."/>
            <person name="Wortman J."/>
            <person name="Nusbaum C."/>
            <person name="Birren B."/>
        </authorList>
    </citation>
    <scope>NUCLEOTIDE SEQUENCE</scope>
    <source>
        <strain evidence="7">CBS 10118</strain>
    </source>
</reference>
<dbReference type="EMBL" id="KI894022">
    <property type="protein sequence ID" value="OCF24596.1"/>
    <property type="molecule type" value="Genomic_DNA"/>
</dbReference>
<keyword evidence="3" id="KW-0539">Nucleus</keyword>
<dbReference type="VEuPathDB" id="FungiDB:I302_06057"/>
<dbReference type="FunFam" id="3.40.50.1000:FF:000239">
    <property type="entry name" value="HAD hydrolase, family IIID, variant"/>
    <property type="match status" value="1"/>
</dbReference>
<dbReference type="SUPFAM" id="SSF56784">
    <property type="entry name" value="HAD-like"/>
    <property type="match status" value="1"/>
</dbReference>
<reference evidence="6" key="1">
    <citation type="submission" date="2013-07" db="EMBL/GenBank/DDBJ databases">
        <title>The Genome Sequence of Cryptococcus bestiolae CBS10118.</title>
        <authorList>
            <consortium name="The Broad Institute Genome Sequencing Platform"/>
            <person name="Cuomo C."/>
            <person name="Litvintseva A."/>
            <person name="Chen Y."/>
            <person name="Heitman J."/>
            <person name="Sun S."/>
            <person name="Springer D."/>
            <person name="Dromer F."/>
            <person name="Young S.K."/>
            <person name="Zeng Q."/>
            <person name="Gargeya S."/>
            <person name="Fitzgerald M."/>
            <person name="Abouelleil A."/>
            <person name="Alvarado L."/>
            <person name="Berlin A.M."/>
            <person name="Chapman S.B."/>
            <person name="Dewar J."/>
            <person name="Goldberg J."/>
            <person name="Griggs A."/>
            <person name="Gujja S."/>
            <person name="Hansen M."/>
            <person name="Howarth C."/>
            <person name="Imamovic A."/>
            <person name="Larimer J."/>
            <person name="McCowan C."/>
            <person name="Murphy C."/>
            <person name="Pearson M."/>
            <person name="Priest M."/>
            <person name="Roberts A."/>
            <person name="Saif S."/>
            <person name="Shea T."/>
            <person name="Sykes S."/>
            <person name="Wortman J."/>
            <person name="Nusbaum C."/>
            <person name="Birren B."/>
        </authorList>
    </citation>
    <scope>NUCLEOTIDE SEQUENCE [LARGE SCALE GENOMIC DNA]</scope>
    <source>
        <strain evidence="6">CBS 10118</strain>
    </source>
</reference>
<feature type="compositionally biased region" description="Polar residues" evidence="4">
    <location>
        <begin position="1"/>
        <end position="14"/>
    </location>
</feature>
<dbReference type="InterPro" id="IPR029071">
    <property type="entry name" value="Ubiquitin-like_domsf"/>
</dbReference>
<evidence type="ECO:0000256" key="1">
    <source>
        <dbReference type="ARBA" id="ARBA00004123"/>
    </source>
</evidence>
<feature type="compositionally biased region" description="Low complexity" evidence="4">
    <location>
        <begin position="90"/>
        <end position="106"/>
    </location>
</feature>
<keyword evidence="2 6" id="KW-0378">Hydrolase</keyword>
<dbReference type="Pfam" id="PF03031">
    <property type="entry name" value="NIF"/>
    <property type="match status" value="1"/>
</dbReference>
<reference evidence="7" key="4">
    <citation type="submission" date="2024-02" db="EMBL/GenBank/DDBJ databases">
        <title>Comparative genomics of Cryptococcus and Kwoniella reveals pathogenesis evolution and contrasting modes of karyotype evolution via chromosome fusion or intercentromeric recombination.</title>
        <authorList>
            <person name="Coelho M.A."/>
            <person name="David-Palma M."/>
            <person name="Shea T."/>
            <person name="Bowers K."/>
            <person name="McGinley-Smith S."/>
            <person name="Mohammad A.W."/>
            <person name="Gnirke A."/>
            <person name="Yurkov A.M."/>
            <person name="Nowrousian M."/>
            <person name="Sun S."/>
            <person name="Cuomo C.A."/>
            <person name="Heitman J."/>
        </authorList>
    </citation>
    <scope>NUCLEOTIDE SEQUENCE</scope>
    <source>
        <strain evidence="7">CBS 10118</strain>
    </source>
</reference>
<dbReference type="Gene3D" id="3.10.20.90">
    <property type="entry name" value="Phosphatidylinositol 3-kinase Catalytic Subunit, Chain A, domain 1"/>
    <property type="match status" value="1"/>
</dbReference>
<dbReference type="Proteomes" id="UP000092730">
    <property type="component" value="Chromosome 5"/>
</dbReference>
<sequence length="466" mass="52354">MTSSDPPSNQQQEINMDDTSQEGSGGVVVAKPDIESTPSENKKAKLYHVEESGSNNFNSAKEDEKQQDDDVEMGKDDPLDIHHTPISDESGPQASSSSLASPSNGLDKGEDDVNDEEDDQDNSRTVEAVPLVEELEKTEEWWELKMTWSGKVFELKVGGNDMVYDFRHLISTLTGVPPDGQKLINLLPGSKGKLSTEHDAKRFGTLGVKKGAKFVMVGTREEDRFKDKTGVMSLTTEEFDVTYSNHVKGIAPADDPRNKRKIQNIVDKIPVTVMNEPREGKRLLVLDLDYTIVDTKPLISGALPSSECARPGLHEFLELVYPHYDIVIWSQTHWRWLESKLVELDMIGGARNYKIAFVSDRTTMFPVFTQRDGKPFEHEVKPLAYFWAHFPHWSAKNTVHIDDLSRNFALNPGEGLKIRAFNKAGQPDGLADKELSRLGNYLVKIATTVEDFTTLDHSRWKKKPRS</sequence>
<evidence type="ECO:0000256" key="4">
    <source>
        <dbReference type="SAM" id="MobiDB-lite"/>
    </source>
</evidence>
<evidence type="ECO:0000313" key="7">
    <source>
        <dbReference type="EMBL" id="WVW84647.1"/>
    </source>
</evidence>
<organism evidence="6">
    <name type="scientific">Kwoniella bestiolae CBS 10118</name>
    <dbReference type="NCBI Taxonomy" id="1296100"/>
    <lineage>
        <taxon>Eukaryota</taxon>
        <taxon>Fungi</taxon>
        <taxon>Dikarya</taxon>
        <taxon>Basidiomycota</taxon>
        <taxon>Agaricomycotina</taxon>
        <taxon>Tremellomycetes</taxon>
        <taxon>Tremellales</taxon>
        <taxon>Cryptococcaceae</taxon>
        <taxon>Kwoniella</taxon>
    </lineage>
</organism>
<dbReference type="InterPro" id="IPR036412">
    <property type="entry name" value="HAD-like_sf"/>
</dbReference>
<dbReference type="AlphaFoldDB" id="A0A1B9G0Q8"/>
<dbReference type="InterPro" id="IPR023214">
    <property type="entry name" value="HAD_sf"/>
</dbReference>
<dbReference type="GeneID" id="30210456"/>
<dbReference type="Gene3D" id="3.40.50.1000">
    <property type="entry name" value="HAD superfamily/HAD-like"/>
    <property type="match status" value="1"/>
</dbReference>
<dbReference type="EMBL" id="CP144545">
    <property type="protein sequence ID" value="WVW84647.1"/>
    <property type="molecule type" value="Genomic_DNA"/>
</dbReference>
<dbReference type="KEGG" id="kbi:30210456"/>